<evidence type="ECO:0000313" key="3">
    <source>
        <dbReference type="EMBL" id="SME31271.1"/>
    </source>
</evidence>
<comment type="caution">
    <text evidence="1">The sequence shown here is derived from an EMBL/GenBank/DDBJ whole genome shotgun (WGS) entry which is preliminary data.</text>
</comment>
<evidence type="ECO:0000313" key="5">
    <source>
        <dbReference type="Proteomes" id="UP000325411"/>
    </source>
</evidence>
<sequence length="435" mass="49454">MESFFEVIDYHNLSKTRLREEVGKMSLSQIGDIAESLSETVKASTSHQMKREDMFDLYLGGSLNGSSDFGCRNLSCRLDTLKKAGAFSVLYSNKAYIPDYFNSYHHLVGKLDESQMKQRFFDDLIVINELRGAFEKGKLELFHLDLCPTCASVSLAGFDNIFTKEYIEELTDFYLDNLEAEVRFYRGGKLLKIEDKSQSLLDHEGIFRNDKILQNVPDGKVGREVLKEIGLVKKLIMKELSVLKFHYANSSYLGTPLLTDRNAHDKFLSQVNIQNEYSKYNSVMQQLHLETPIVENVSIDSIIRLKEAEEDAFENYKITLKKSIQSFVKEKDSITSEMIQEFYNDNIASELINLNRKMRNSKSLATKKTLGGALITGVALGVGLTTQFVSPTVLQTLGLFTFLGTTGTSAIDMFQTPNDIKNSNYYFLWKLQNSK</sequence>
<evidence type="ECO:0000313" key="4">
    <source>
        <dbReference type="Proteomes" id="UP000194422"/>
    </source>
</evidence>
<dbReference type="RefSeq" id="WP_000443291.1">
    <property type="nucleotide sequence ID" value="NZ_CP040880.1"/>
</dbReference>
<name>A0A5M9GS59_9BACI</name>
<evidence type="ECO:0000313" key="2">
    <source>
        <dbReference type="EMBL" id="MDG0943626.1"/>
    </source>
</evidence>
<dbReference type="Proteomes" id="UP001221338">
    <property type="component" value="Unassembled WGS sequence"/>
</dbReference>
<gene>
    <name evidence="3" type="ORF">BACERE00174_04646</name>
    <name evidence="1" type="ORF">FYW06_17590</name>
    <name evidence="2" type="ORF">P6U22_20985</name>
</gene>
<reference evidence="2 6" key="3">
    <citation type="submission" date="2023-03" db="EMBL/GenBank/DDBJ databases">
        <title>Genetic diversity of Bacillus cereus sensu lato isolates from Slovenia.</title>
        <authorList>
            <person name="Abdelli M."/>
        </authorList>
    </citation>
    <scope>NUCLEOTIDE SEQUENCE [LARGE SCALE GENOMIC DNA]</scope>
    <source>
        <strain evidence="2 6">SIBC61B</strain>
    </source>
</reference>
<evidence type="ECO:0000313" key="6">
    <source>
        <dbReference type="Proteomes" id="UP001221338"/>
    </source>
</evidence>
<dbReference type="Proteomes" id="UP000194422">
    <property type="component" value="Unassembled WGS sequence"/>
</dbReference>
<protein>
    <submittedName>
        <fullName evidence="1">Uncharacterized protein</fullName>
    </submittedName>
</protein>
<organism evidence="1 5">
    <name type="scientific">Bacillus paranthracis</name>
    <dbReference type="NCBI Taxonomy" id="2026186"/>
    <lineage>
        <taxon>Bacteria</taxon>
        <taxon>Bacillati</taxon>
        <taxon>Bacillota</taxon>
        <taxon>Bacilli</taxon>
        <taxon>Bacillales</taxon>
        <taxon>Bacillaceae</taxon>
        <taxon>Bacillus</taxon>
        <taxon>Bacillus cereus group</taxon>
    </lineage>
</organism>
<evidence type="ECO:0000313" key="1">
    <source>
        <dbReference type="EMBL" id="KAA8476689.1"/>
    </source>
</evidence>
<dbReference type="EMBL" id="VXCE01000011">
    <property type="protein sequence ID" value="KAA8476689.1"/>
    <property type="molecule type" value="Genomic_DNA"/>
</dbReference>
<proteinExistence type="predicted"/>
<dbReference type="AlphaFoldDB" id="A0A5M9GS59"/>
<dbReference type="EMBL" id="JARPRV010000015">
    <property type="protein sequence ID" value="MDG0943626.1"/>
    <property type="molecule type" value="Genomic_DNA"/>
</dbReference>
<reference evidence="1 5" key="2">
    <citation type="submission" date="2019-09" db="EMBL/GenBank/DDBJ databases">
        <authorList>
            <person name="Geng P."/>
            <person name="Wan X."/>
            <person name="Zhou G."/>
            <person name="Yuan Z."/>
            <person name="Hu X."/>
        </authorList>
    </citation>
    <scope>NUCLEOTIDE SEQUENCE [LARGE SCALE GENOMIC DNA]</scope>
    <source>
        <strain evidence="1 5">EFR-4</strain>
    </source>
</reference>
<accession>A0A5M9GS59</accession>
<dbReference type="Proteomes" id="UP000325411">
    <property type="component" value="Unassembled WGS sequence"/>
</dbReference>
<keyword evidence="6" id="KW-1185">Reference proteome</keyword>
<reference evidence="3 4" key="1">
    <citation type="submission" date="2017-04" db="EMBL/GenBank/DDBJ databases">
        <authorList>
            <person name="Criscuolo A."/>
        </authorList>
    </citation>
    <scope>NUCLEOTIDE SEQUENCE [LARGE SCALE GENOMIC DNA]</scope>
    <source>
        <strain evidence="3">16-00174</strain>
    </source>
</reference>
<dbReference type="EMBL" id="FWYW01000090">
    <property type="protein sequence ID" value="SME31271.1"/>
    <property type="molecule type" value="Genomic_DNA"/>
</dbReference>